<dbReference type="Gene3D" id="1.10.10.10">
    <property type="entry name" value="Winged helix-like DNA-binding domain superfamily/Winged helix DNA-binding domain"/>
    <property type="match status" value="1"/>
</dbReference>
<sequence length="283" mass="32740">MGGKLMYKKKILEKLKNTKPTKKEKRIAEFFLDEEQRVFLMNVADIAKAIDVSDTSVIRFIKSLGFRNFTDFKNSGQENIKSRLDKTNDFIKNLDIIKENSIEQLYINKINEEVNKIFNSISQKQIKKISSLIIKAKHKYVVGFKSTAGISNFFGVRLGFMLENVSTFNIDDSVVINSIFNIKKEDVLIIFDYPMYSKVAKVLAKMTKENKAKIILFTDSDNAPLAEYSDILYKVKLNGISVFNSLISTQILVEYLLTYISQFIEEKAKIRFTKIRKYLIEKL</sequence>
<keyword evidence="1" id="KW-0805">Transcription regulation</keyword>
<dbReference type="InterPro" id="IPR009057">
    <property type="entry name" value="Homeodomain-like_sf"/>
</dbReference>
<dbReference type="Pfam" id="PF01418">
    <property type="entry name" value="HTH_6"/>
    <property type="match status" value="1"/>
</dbReference>
<dbReference type="eggNOG" id="COG1737">
    <property type="taxonomic scope" value="Bacteria"/>
</dbReference>
<dbReference type="InterPro" id="IPR035472">
    <property type="entry name" value="RpiR-like_SIS"/>
</dbReference>
<keyword evidence="2" id="KW-0238">DNA-binding</keyword>
<dbReference type="HOGENOM" id="CLU_055769_1_1_0"/>
<name>A5TS02_FUSNP</name>
<evidence type="ECO:0000259" key="4">
    <source>
        <dbReference type="PROSITE" id="PS51071"/>
    </source>
</evidence>
<protein>
    <submittedName>
        <fullName evidence="5">RpiR family transcriptional regulator</fullName>
    </submittedName>
</protein>
<feature type="domain" description="HTH rpiR-type" evidence="4">
    <location>
        <begin position="7"/>
        <end position="83"/>
    </location>
</feature>
<accession>A5TS02</accession>
<evidence type="ECO:0000256" key="3">
    <source>
        <dbReference type="ARBA" id="ARBA00023163"/>
    </source>
</evidence>
<dbReference type="Gene3D" id="3.40.50.10490">
    <property type="entry name" value="Glucose-6-phosphate isomerase like protein, domain 1"/>
    <property type="match status" value="1"/>
</dbReference>
<dbReference type="SUPFAM" id="SSF46689">
    <property type="entry name" value="Homeodomain-like"/>
    <property type="match status" value="1"/>
</dbReference>
<dbReference type="EMBL" id="CM000440">
    <property type="protein sequence ID" value="EDK87677.1"/>
    <property type="molecule type" value="Genomic_DNA"/>
</dbReference>
<dbReference type="PROSITE" id="PS51071">
    <property type="entry name" value="HTH_RPIR"/>
    <property type="match status" value="1"/>
</dbReference>
<dbReference type="InterPro" id="IPR001347">
    <property type="entry name" value="SIS_dom"/>
</dbReference>
<dbReference type="Proteomes" id="UP000001921">
    <property type="component" value="Chromosome"/>
</dbReference>
<dbReference type="GO" id="GO:0003677">
    <property type="term" value="F:DNA binding"/>
    <property type="evidence" value="ECO:0007669"/>
    <property type="project" value="UniProtKB-KW"/>
</dbReference>
<dbReference type="GO" id="GO:0003700">
    <property type="term" value="F:DNA-binding transcription factor activity"/>
    <property type="evidence" value="ECO:0007669"/>
    <property type="project" value="InterPro"/>
</dbReference>
<evidence type="ECO:0000256" key="2">
    <source>
        <dbReference type="ARBA" id="ARBA00023125"/>
    </source>
</evidence>
<dbReference type="PANTHER" id="PTHR30514">
    <property type="entry name" value="GLUCOKINASE"/>
    <property type="match status" value="1"/>
</dbReference>
<dbReference type="PANTHER" id="PTHR30514:SF18">
    <property type="entry name" value="RPIR-FAMILY TRANSCRIPTIONAL REGULATOR"/>
    <property type="match status" value="1"/>
</dbReference>
<dbReference type="InterPro" id="IPR047640">
    <property type="entry name" value="RpiR-like"/>
</dbReference>
<reference evidence="5" key="2">
    <citation type="submission" date="2007-05" db="EMBL/GenBank/DDBJ databases">
        <title>Genome sequence of Fusobacterium nucleatum subspecies polymorphum - a genetically tractable Fusobacterium.</title>
        <authorList>
            <person name="Karpathy S.E."/>
            <person name="Xiang Q."/>
            <person name="Gioia J."/>
            <person name="Jiang H."/>
            <person name="Liu Y."/>
            <person name="Petrosino J.F."/>
            <person name="Yerrapragada S."/>
            <person name="Fox G.E."/>
            <person name="Kinder Haake S."/>
            <person name="Weinstock G.M."/>
            <person name="Highlander S.K."/>
        </authorList>
    </citation>
    <scope>NUCLEOTIDE SEQUENCE [LARGE SCALE GENOMIC DNA]</scope>
    <source>
        <strain evidence="5">ATCC 10953</strain>
    </source>
</reference>
<dbReference type="SUPFAM" id="SSF53697">
    <property type="entry name" value="SIS domain"/>
    <property type="match status" value="1"/>
</dbReference>
<dbReference type="Pfam" id="PF01380">
    <property type="entry name" value="SIS"/>
    <property type="match status" value="1"/>
</dbReference>
<dbReference type="CDD" id="cd05013">
    <property type="entry name" value="SIS_RpiR"/>
    <property type="match status" value="1"/>
</dbReference>
<keyword evidence="3" id="KW-0804">Transcription</keyword>
<dbReference type="GO" id="GO:0097367">
    <property type="term" value="F:carbohydrate derivative binding"/>
    <property type="evidence" value="ECO:0007669"/>
    <property type="project" value="InterPro"/>
</dbReference>
<dbReference type="InterPro" id="IPR046348">
    <property type="entry name" value="SIS_dom_sf"/>
</dbReference>
<evidence type="ECO:0000256" key="1">
    <source>
        <dbReference type="ARBA" id="ARBA00023015"/>
    </source>
</evidence>
<dbReference type="InterPro" id="IPR036388">
    <property type="entry name" value="WH-like_DNA-bd_sf"/>
</dbReference>
<dbReference type="GO" id="GO:1901135">
    <property type="term" value="P:carbohydrate derivative metabolic process"/>
    <property type="evidence" value="ECO:0007669"/>
    <property type="project" value="InterPro"/>
</dbReference>
<dbReference type="AlphaFoldDB" id="A5TS02"/>
<dbReference type="InterPro" id="IPR000281">
    <property type="entry name" value="HTH_RpiR"/>
</dbReference>
<proteinExistence type="predicted"/>
<evidence type="ECO:0000313" key="5">
    <source>
        <dbReference type="EMBL" id="EDK87677.1"/>
    </source>
</evidence>
<gene>
    <name evidence="5" type="ORF">FNP_2287</name>
</gene>
<organism evidence="5">
    <name type="scientific">Fusobacterium polymorphum ATCC 10953</name>
    <dbReference type="NCBI Taxonomy" id="393480"/>
    <lineage>
        <taxon>Bacteria</taxon>
        <taxon>Fusobacteriati</taxon>
        <taxon>Fusobacteriota</taxon>
        <taxon>Fusobacteriia</taxon>
        <taxon>Fusobacteriales</taxon>
        <taxon>Fusobacteriaceae</taxon>
        <taxon>Fusobacterium</taxon>
    </lineage>
</organism>
<reference evidence="5" key="1">
    <citation type="submission" date="2006-07" db="EMBL/GenBank/DDBJ databases">
        <authorList>
            <person name="Qin X."/>
            <person name="Weinstock G.M."/>
        </authorList>
    </citation>
    <scope>NUCLEOTIDE SEQUENCE [LARGE SCALE GENOMIC DNA]</scope>
    <source>
        <strain evidence="5">ATCC 10953</strain>
    </source>
</reference>